<evidence type="ECO:0000313" key="3">
    <source>
        <dbReference type="EMBL" id="RXK09679.1"/>
    </source>
</evidence>
<accession>A0AAX2A603</accession>
<dbReference type="KEGG" id="hbv:ABIV_0096"/>
<reference evidence="3 5" key="1">
    <citation type="submission" date="2017-10" db="EMBL/GenBank/DDBJ databases">
        <title>Genomics of the genus Arcobacter.</title>
        <authorList>
            <person name="Perez-Cataluna A."/>
            <person name="Figueras M.J."/>
        </authorList>
    </citation>
    <scope>NUCLEOTIDE SEQUENCE [LARGE SCALE GENOMIC DNA]</scope>
    <source>
        <strain evidence="3 5">CECT 7835</strain>
    </source>
</reference>
<evidence type="ECO:0000313" key="2">
    <source>
        <dbReference type="EMBL" id="AXH11136.1"/>
    </source>
</evidence>
<reference evidence="2 4" key="2">
    <citation type="submission" date="2018-07" db="EMBL/GenBank/DDBJ databases">
        <title>Complete genome of the Arcobacter bivalviorum type strain LMG 26154.</title>
        <authorList>
            <person name="Miller W.G."/>
            <person name="Yee E."/>
            <person name="Bono J.L."/>
        </authorList>
    </citation>
    <scope>NUCLEOTIDE SEQUENCE [LARGE SCALE GENOMIC DNA]</scope>
    <source>
        <strain evidence="2 4">LMG 26154</strain>
    </source>
</reference>
<dbReference type="AlphaFoldDB" id="A0AAX2A603"/>
<evidence type="ECO:0000256" key="1">
    <source>
        <dbReference type="SAM" id="SignalP"/>
    </source>
</evidence>
<keyword evidence="1" id="KW-0732">Signal</keyword>
<organism evidence="3 5">
    <name type="scientific">Halarcobacter bivalviorum</name>
    <dbReference type="NCBI Taxonomy" id="663364"/>
    <lineage>
        <taxon>Bacteria</taxon>
        <taxon>Pseudomonadati</taxon>
        <taxon>Campylobacterota</taxon>
        <taxon>Epsilonproteobacteria</taxon>
        <taxon>Campylobacterales</taxon>
        <taxon>Arcobacteraceae</taxon>
        <taxon>Halarcobacter</taxon>
    </lineage>
</organism>
<evidence type="ECO:0008006" key="6">
    <source>
        <dbReference type="Google" id="ProtNLM"/>
    </source>
</evidence>
<name>A0AAX2A603_9BACT</name>
<dbReference type="EMBL" id="PDKM01000004">
    <property type="protein sequence ID" value="RXK09679.1"/>
    <property type="molecule type" value="Genomic_DNA"/>
</dbReference>
<feature type="signal peptide" evidence="1">
    <location>
        <begin position="1"/>
        <end position="20"/>
    </location>
</feature>
<evidence type="ECO:0000313" key="5">
    <source>
        <dbReference type="Proteomes" id="UP000289193"/>
    </source>
</evidence>
<sequence length="81" mass="9294">MFKKIAILAFLSLAVLNANTDIDKTLEDKYASCEKLYDDCLTQCEDKEIPFEKCSAQCETKLYNCQSEIEETIEEKQEATN</sequence>
<feature type="chain" id="PRO_5044718420" description="Cys-rich protein" evidence="1">
    <location>
        <begin position="21"/>
        <end position="81"/>
    </location>
</feature>
<dbReference type="Proteomes" id="UP000253850">
    <property type="component" value="Chromosome"/>
</dbReference>
<keyword evidence="5" id="KW-1185">Reference proteome</keyword>
<dbReference type="Proteomes" id="UP000289193">
    <property type="component" value="Unassembled WGS sequence"/>
</dbReference>
<proteinExistence type="predicted"/>
<evidence type="ECO:0000313" key="4">
    <source>
        <dbReference type="Proteomes" id="UP000253850"/>
    </source>
</evidence>
<dbReference type="RefSeq" id="WP_114838029.1">
    <property type="nucleotide sequence ID" value="NZ_CP031217.1"/>
</dbReference>
<dbReference type="EMBL" id="CP031217">
    <property type="protein sequence ID" value="AXH11136.1"/>
    <property type="molecule type" value="Genomic_DNA"/>
</dbReference>
<protein>
    <recommendedName>
        <fullName evidence="6">Cys-rich protein</fullName>
    </recommendedName>
</protein>
<gene>
    <name evidence="2" type="ORF">ABIV_0096</name>
    <name evidence="3" type="ORF">CRV05_08060</name>
</gene>